<reference evidence="1 2" key="1">
    <citation type="submission" date="2016-11" db="EMBL/GenBank/DDBJ databases">
        <authorList>
            <person name="Manzoor S."/>
        </authorList>
    </citation>
    <scope>NUCLEOTIDE SEQUENCE [LARGE SCALE GENOMIC DNA]</scope>
    <source>
        <strain evidence="1">Clostridium ultunense strain Esp</strain>
    </source>
</reference>
<dbReference type="Proteomes" id="UP000245423">
    <property type="component" value="Chromosome 1"/>
</dbReference>
<evidence type="ECO:0000313" key="1">
    <source>
        <dbReference type="EMBL" id="SHD78112.1"/>
    </source>
</evidence>
<dbReference type="OrthoDB" id="9780095at2"/>
<dbReference type="GO" id="GO:0008168">
    <property type="term" value="F:methyltransferase activity"/>
    <property type="evidence" value="ECO:0007669"/>
    <property type="project" value="UniProtKB-KW"/>
</dbReference>
<dbReference type="RefSeq" id="WP_005583385.1">
    <property type="nucleotide sequence ID" value="NZ_LT669839.1"/>
</dbReference>
<evidence type="ECO:0000313" key="2">
    <source>
        <dbReference type="Proteomes" id="UP000245423"/>
    </source>
</evidence>
<dbReference type="CDD" id="cd02440">
    <property type="entry name" value="AdoMet_MTases"/>
    <property type="match status" value="1"/>
</dbReference>
<keyword evidence="2" id="KW-1185">Reference proteome</keyword>
<keyword evidence="1" id="KW-0808">Transferase</keyword>
<proteinExistence type="predicted"/>
<dbReference type="GO" id="GO:0032259">
    <property type="term" value="P:methylation"/>
    <property type="evidence" value="ECO:0007669"/>
    <property type="project" value="UniProtKB-KW"/>
</dbReference>
<dbReference type="EMBL" id="LT669839">
    <property type="protein sequence ID" value="SHD78112.1"/>
    <property type="molecule type" value="Genomic_DNA"/>
</dbReference>
<sequence>MADRNYDKLLGIKTVGIREWQGRNLSYNRCEATPYKALDRLFQMYKFNKKDRVVDFGCGRGRVAFYIHNRFHIPVTGIEMDDRTYNEAVNNKMRYRQRAKHIKAPIRFEYGLAEHYEINPKDNRFYFFNPFSVEIFKGVVNNIIESLEKENRIGDIILYYPMPKYKQYLKSIGSFRMLNKIRVPGADDIREKFIIYRYK</sequence>
<name>M1YSX8_9FIRM</name>
<dbReference type="InterPro" id="IPR029063">
    <property type="entry name" value="SAM-dependent_MTases_sf"/>
</dbReference>
<organism evidence="1 2">
    <name type="scientific">[Clostridium] ultunense Esp</name>
    <dbReference type="NCBI Taxonomy" id="1288971"/>
    <lineage>
        <taxon>Bacteria</taxon>
        <taxon>Bacillati</taxon>
        <taxon>Bacillota</taxon>
        <taxon>Tissierellia</taxon>
        <taxon>Tissierellales</taxon>
        <taxon>Tepidimicrobiaceae</taxon>
        <taxon>Schnuerera</taxon>
    </lineage>
</organism>
<protein>
    <submittedName>
        <fullName evidence="1">Methyltransferase</fullName>
    </submittedName>
</protein>
<dbReference type="Gene3D" id="3.40.50.150">
    <property type="entry name" value="Vaccinia Virus protein VP39"/>
    <property type="match status" value="1"/>
</dbReference>
<gene>
    <name evidence="1" type="ORF">CUESP1_2780</name>
</gene>
<dbReference type="AlphaFoldDB" id="M1YSX8"/>
<dbReference type="HOGENOM" id="CLU_1364841_0_0_9"/>
<keyword evidence="1" id="KW-0489">Methyltransferase</keyword>
<dbReference type="SUPFAM" id="SSF53335">
    <property type="entry name" value="S-adenosyl-L-methionine-dependent methyltransferases"/>
    <property type="match status" value="1"/>
</dbReference>
<accession>M1YSX8</accession>